<proteinExistence type="predicted"/>
<dbReference type="Gene3D" id="3.40.630.30">
    <property type="match status" value="1"/>
</dbReference>
<keyword evidence="3" id="KW-1185">Reference proteome</keyword>
<accession>A0A1M6RLX2</accession>
<dbReference type="Pfam" id="PF09924">
    <property type="entry name" value="LPG_synthase_C"/>
    <property type="match status" value="1"/>
</dbReference>
<dbReference type="RefSeq" id="WP_073477355.1">
    <property type="nucleotide sequence ID" value="NZ_FQZU01000022.1"/>
</dbReference>
<dbReference type="Proteomes" id="UP000183994">
    <property type="component" value="Unassembled WGS sequence"/>
</dbReference>
<dbReference type="OrthoDB" id="9765580at2"/>
<gene>
    <name evidence="2" type="ORF">SAMN02745216_03296</name>
</gene>
<evidence type="ECO:0000313" key="3">
    <source>
        <dbReference type="Proteomes" id="UP000183994"/>
    </source>
</evidence>
<dbReference type="InterPro" id="IPR016181">
    <property type="entry name" value="Acyl_CoA_acyltransferase"/>
</dbReference>
<dbReference type="InterPro" id="IPR016732">
    <property type="entry name" value="UCP018688"/>
</dbReference>
<dbReference type="SUPFAM" id="SSF55729">
    <property type="entry name" value="Acyl-CoA N-acyltransferases (Nat)"/>
    <property type="match status" value="2"/>
</dbReference>
<dbReference type="PANTHER" id="PTHR41373:SF1">
    <property type="entry name" value="PHOSPHATIDYLGLYCEROL LYSYLTRANSFERASE C-TERMINAL DOMAIN-CONTAINING PROTEIN"/>
    <property type="match status" value="1"/>
</dbReference>
<protein>
    <recommendedName>
        <fullName evidence="1">Phosphatidylglycerol lysyltransferase C-terminal domain-containing protein</fullName>
    </recommendedName>
</protein>
<dbReference type="PANTHER" id="PTHR41373">
    <property type="entry name" value="DUF2156 DOMAIN-CONTAINING PROTEIN"/>
    <property type="match status" value="1"/>
</dbReference>
<organism evidence="2 3">
    <name type="scientific">Desulfatibacillum alkenivorans DSM 16219</name>
    <dbReference type="NCBI Taxonomy" id="1121393"/>
    <lineage>
        <taxon>Bacteria</taxon>
        <taxon>Pseudomonadati</taxon>
        <taxon>Thermodesulfobacteriota</taxon>
        <taxon>Desulfobacteria</taxon>
        <taxon>Desulfobacterales</taxon>
        <taxon>Desulfatibacillaceae</taxon>
        <taxon>Desulfatibacillum</taxon>
    </lineage>
</organism>
<evidence type="ECO:0000259" key="1">
    <source>
        <dbReference type="Pfam" id="PF09924"/>
    </source>
</evidence>
<reference evidence="3" key="1">
    <citation type="submission" date="2016-11" db="EMBL/GenBank/DDBJ databases">
        <authorList>
            <person name="Varghese N."/>
            <person name="Submissions S."/>
        </authorList>
    </citation>
    <scope>NUCLEOTIDE SEQUENCE [LARGE SCALE GENOMIC DNA]</scope>
    <source>
        <strain evidence="3">DSM 16219</strain>
    </source>
</reference>
<dbReference type="STRING" id="1121393.SAMN02745216_03296"/>
<sequence>MNFRPVRPKDYQRVQPFFKNMQHELCAYSLDSMMVWHNEGYSPYWDVHDDALVVCVRFADKRKNPYMILPIAPGREFTPEDLAKFADKAGIGKFHFVSKAYIAKYGRERLSSLFSVRSHVEYHDYIYATEDLATLKGSKYSKKRNLINQFKKNYINQGKVEIQDLQEEHTAECHDFLDEWCRQRDCGRDMEDDLACEKRAVQNALRYWTQLRFKGTVVRVNGEIRAFAIGSHLTSSMGNLNFEKADADVKGLYQYLDRESAARLFDGYEFINKESDMNLPGLAHAKQSYYPVKMVHSYKLILR</sequence>
<feature type="domain" description="Phosphatidylglycerol lysyltransferase C-terminal" evidence="1">
    <location>
        <begin position="23"/>
        <end position="298"/>
    </location>
</feature>
<dbReference type="InterPro" id="IPR024320">
    <property type="entry name" value="LPG_synthase_C"/>
</dbReference>
<evidence type="ECO:0000313" key="2">
    <source>
        <dbReference type="EMBL" id="SHK33501.1"/>
    </source>
</evidence>
<dbReference type="EMBL" id="FQZU01000022">
    <property type="protein sequence ID" value="SHK33501.1"/>
    <property type="molecule type" value="Genomic_DNA"/>
</dbReference>
<name>A0A1M6RLX2_9BACT</name>
<dbReference type="AlphaFoldDB" id="A0A1M6RLX2"/>
<dbReference type="PIRSF" id="PIRSF018688">
    <property type="entry name" value="UCP018688"/>
    <property type="match status" value="1"/>
</dbReference>